<keyword evidence="6" id="KW-0732">Signal</keyword>
<reference evidence="8" key="1">
    <citation type="submission" date="2020-06" db="EMBL/GenBank/DDBJ databases">
        <title>Draft genome of Bugula neritina, a colonial animal packing powerful symbionts and potential medicines.</title>
        <authorList>
            <person name="Rayko M."/>
        </authorList>
    </citation>
    <scope>NUCLEOTIDE SEQUENCE [LARGE SCALE GENOMIC DNA]</scope>
    <source>
        <strain evidence="8">Kwan_BN1</strain>
    </source>
</reference>
<gene>
    <name evidence="8" type="ORF">EB796_003993</name>
</gene>
<evidence type="ECO:0000256" key="3">
    <source>
        <dbReference type="ARBA" id="ARBA00022989"/>
    </source>
</evidence>
<evidence type="ECO:0000256" key="4">
    <source>
        <dbReference type="ARBA" id="ARBA00023180"/>
    </source>
</evidence>
<evidence type="ECO:0000256" key="6">
    <source>
        <dbReference type="SAM" id="SignalP"/>
    </source>
</evidence>
<dbReference type="InterPro" id="IPR050174">
    <property type="entry name" value="Protocadherin/Cadherin-CA"/>
</dbReference>
<dbReference type="InterPro" id="IPR015919">
    <property type="entry name" value="Cadherin-like_sf"/>
</dbReference>
<sequence length="379" mass="41688">MHQKTYSGYLWIISFYLCCILRPSSTCEVDGGAFFTTITVNEETEIGTVVGSLNFVNPESIAKVEVVDPNPYFDYISSNNSLVVTSRIDMDQGLNPLQLMILECMNTNGPTLEIEVEFELKDVNDFAPTFKPTNQYSASISEAAIIGTQISLVEADDDDIKNAFIIYELQTSEHSSLFKIETAAGGKAAITLNGVLDYESAQVYKLTVLAKDCQSRRNCSVNQKMATAEVTVTVEDADDLSPEFDQPTYTVSIFEDSVLNTVVAQLVARDQDTLNAPIRYSIEGEGDQYFSVDQFTGMVTVGDMAGIVKGNRYLLQAKAWQANDVNKKTTATLIIKIVATNGNAPQFSKSSYNTALPEEVLLEHRLSLSPSRTEIQLSS</sequence>
<comment type="caution">
    <text evidence="8">The sequence shown here is derived from an EMBL/GenBank/DDBJ whole genome shotgun (WGS) entry which is preliminary data.</text>
</comment>
<dbReference type="Proteomes" id="UP000593567">
    <property type="component" value="Unassembled WGS sequence"/>
</dbReference>
<keyword evidence="3" id="KW-0472">Membrane</keyword>
<dbReference type="SMART" id="SM00112">
    <property type="entry name" value="CA"/>
    <property type="match status" value="2"/>
</dbReference>
<dbReference type="Gene3D" id="2.60.40.60">
    <property type="entry name" value="Cadherins"/>
    <property type="match status" value="3"/>
</dbReference>
<feature type="domain" description="Cadherin" evidence="7">
    <location>
        <begin position="245"/>
        <end position="347"/>
    </location>
</feature>
<evidence type="ECO:0000256" key="2">
    <source>
        <dbReference type="ARBA" id="ARBA00022692"/>
    </source>
</evidence>
<organism evidence="8 9">
    <name type="scientific">Bugula neritina</name>
    <name type="common">Brown bryozoan</name>
    <name type="synonym">Sertularia neritina</name>
    <dbReference type="NCBI Taxonomy" id="10212"/>
    <lineage>
        <taxon>Eukaryota</taxon>
        <taxon>Metazoa</taxon>
        <taxon>Spiralia</taxon>
        <taxon>Lophotrochozoa</taxon>
        <taxon>Bryozoa</taxon>
        <taxon>Gymnolaemata</taxon>
        <taxon>Cheilostomatida</taxon>
        <taxon>Flustrina</taxon>
        <taxon>Buguloidea</taxon>
        <taxon>Bugulidae</taxon>
        <taxon>Bugula</taxon>
    </lineage>
</organism>
<keyword evidence="2" id="KW-0812">Transmembrane</keyword>
<dbReference type="PROSITE" id="PS50268">
    <property type="entry name" value="CADHERIN_2"/>
    <property type="match status" value="2"/>
</dbReference>
<evidence type="ECO:0000256" key="5">
    <source>
        <dbReference type="PROSITE-ProRule" id="PRU00043"/>
    </source>
</evidence>
<feature type="chain" id="PRO_5029762920" evidence="6">
    <location>
        <begin position="27"/>
        <end position="379"/>
    </location>
</feature>
<evidence type="ECO:0000313" key="9">
    <source>
        <dbReference type="Proteomes" id="UP000593567"/>
    </source>
</evidence>
<keyword evidence="9" id="KW-1185">Reference proteome</keyword>
<dbReference type="PRINTS" id="PR00205">
    <property type="entry name" value="CADHERIN"/>
</dbReference>
<dbReference type="CDD" id="cd11304">
    <property type="entry name" value="Cadherin_repeat"/>
    <property type="match status" value="2"/>
</dbReference>
<dbReference type="GO" id="GO:0005509">
    <property type="term" value="F:calcium ion binding"/>
    <property type="evidence" value="ECO:0007669"/>
    <property type="project" value="UniProtKB-UniRule"/>
</dbReference>
<dbReference type="GO" id="GO:0007156">
    <property type="term" value="P:homophilic cell adhesion via plasma membrane adhesion molecules"/>
    <property type="evidence" value="ECO:0007669"/>
    <property type="project" value="InterPro"/>
</dbReference>
<dbReference type="SUPFAM" id="SSF49313">
    <property type="entry name" value="Cadherin-like"/>
    <property type="match status" value="2"/>
</dbReference>
<dbReference type="GO" id="GO:0005886">
    <property type="term" value="C:plasma membrane"/>
    <property type="evidence" value="ECO:0007669"/>
    <property type="project" value="TreeGrafter"/>
</dbReference>
<keyword evidence="3" id="KW-1133">Transmembrane helix</keyword>
<dbReference type="Pfam" id="PF00028">
    <property type="entry name" value="Cadherin"/>
    <property type="match status" value="2"/>
</dbReference>
<evidence type="ECO:0000313" key="8">
    <source>
        <dbReference type="EMBL" id="KAF6037695.1"/>
    </source>
</evidence>
<dbReference type="EMBL" id="VXIV02000529">
    <property type="protein sequence ID" value="KAF6037695.1"/>
    <property type="molecule type" value="Genomic_DNA"/>
</dbReference>
<protein>
    <submittedName>
        <fullName evidence="8">GPRSTN</fullName>
    </submittedName>
</protein>
<evidence type="ECO:0000256" key="1">
    <source>
        <dbReference type="ARBA" id="ARBA00004167"/>
    </source>
</evidence>
<feature type="signal peptide" evidence="6">
    <location>
        <begin position="1"/>
        <end position="26"/>
    </location>
</feature>
<dbReference type="PANTHER" id="PTHR24028:SF263">
    <property type="entry name" value="CADHERIN-RELATED FAMILY MEMBER 1"/>
    <property type="match status" value="1"/>
</dbReference>
<dbReference type="OrthoDB" id="6144753at2759"/>
<comment type="subcellular location">
    <subcellularLocation>
        <location evidence="1">Membrane</location>
        <topology evidence="1">Single-pass membrane protein</topology>
    </subcellularLocation>
</comment>
<dbReference type="InterPro" id="IPR002126">
    <property type="entry name" value="Cadherin-like_dom"/>
</dbReference>
<keyword evidence="4" id="KW-0325">Glycoprotein</keyword>
<dbReference type="AlphaFoldDB" id="A0A7J7KHE9"/>
<keyword evidence="5" id="KW-0106">Calcium</keyword>
<feature type="domain" description="Cadherin" evidence="7">
    <location>
        <begin position="132"/>
        <end position="244"/>
    </location>
</feature>
<dbReference type="PANTHER" id="PTHR24028">
    <property type="entry name" value="CADHERIN-87A"/>
    <property type="match status" value="1"/>
</dbReference>
<proteinExistence type="predicted"/>
<evidence type="ECO:0000259" key="7">
    <source>
        <dbReference type="PROSITE" id="PS50268"/>
    </source>
</evidence>
<accession>A0A7J7KHE9</accession>
<name>A0A7J7KHE9_BUGNE</name>